<dbReference type="InterPro" id="IPR035093">
    <property type="entry name" value="RelE/ParE_toxin_dom_sf"/>
</dbReference>
<organism evidence="2 3">
    <name type="scientific">Candidatus Blautia stercorigallinarum</name>
    <dbReference type="NCBI Taxonomy" id="2838501"/>
    <lineage>
        <taxon>Bacteria</taxon>
        <taxon>Bacillati</taxon>
        <taxon>Bacillota</taxon>
        <taxon>Clostridia</taxon>
        <taxon>Lachnospirales</taxon>
        <taxon>Lachnospiraceae</taxon>
        <taxon>Blautia</taxon>
    </lineage>
</organism>
<reference evidence="2" key="1">
    <citation type="journal article" date="2021" name="PeerJ">
        <title>Extensive microbial diversity within the chicken gut microbiome revealed by metagenomics and culture.</title>
        <authorList>
            <person name="Gilroy R."/>
            <person name="Ravi A."/>
            <person name="Getino M."/>
            <person name="Pursley I."/>
            <person name="Horton D.L."/>
            <person name="Alikhan N.F."/>
            <person name="Baker D."/>
            <person name="Gharbi K."/>
            <person name="Hall N."/>
            <person name="Watson M."/>
            <person name="Adriaenssens E.M."/>
            <person name="Foster-Nyarko E."/>
            <person name="Jarju S."/>
            <person name="Secka A."/>
            <person name="Antonio M."/>
            <person name="Oren A."/>
            <person name="Chaudhuri R.R."/>
            <person name="La Ragione R."/>
            <person name="Hildebrand F."/>
            <person name="Pallen M.J."/>
        </authorList>
    </citation>
    <scope>NUCLEOTIDE SEQUENCE</scope>
    <source>
        <strain evidence="2">CHK195-9823</strain>
    </source>
</reference>
<evidence type="ECO:0000256" key="1">
    <source>
        <dbReference type="ARBA" id="ARBA00022649"/>
    </source>
</evidence>
<keyword evidence="1" id="KW-1277">Toxin-antitoxin system</keyword>
<reference evidence="2" key="2">
    <citation type="submission" date="2021-04" db="EMBL/GenBank/DDBJ databases">
        <authorList>
            <person name="Gilroy R."/>
        </authorList>
    </citation>
    <scope>NUCLEOTIDE SEQUENCE</scope>
    <source>
        <strain evidence="2">CHK195-9823</strain>
    </source>
</reference>
<accession>A0A9D1TF96</accession>
<gene>
    <name evidence="2" type="ORF">H9747_01960</name>
</gene>
<dbReference type="Proteomes" id="UP000886814">
    <property type="component" value="Unassembled WGS sequence"/>
</dbReference>
<sequence>MRNKKYRVVIAVSAKRDVAEKKNYILEHFQYRQYAEDFSQKMKTAISQLDTFPTGYAVTDFQYIGYKIYLKPQSGCLIFYTIDEQKSAVTVLRILQNRMNWRYIIWDWINKDK</sequence>
<comment type="caution">
    <text evidence="2">The sequence shown here is derived from an EMBL/GenBank/DDBJ whole genome shotgun (WGS) entry which is preliminary data.</text>
</comment>
<evidence type="ECO:0000313" key="3">
    <source>
        <dbReference type="Proteomes" id="UP000886814"/>
    </source>
</evidence>
<dbReference type="Gene3D" id="3.30.2310.20">
    <property type="entry name" value="RelE-like"/>
    <property type="match status" value="1"/>
</dbReference>
<dbReference type="InterPro" id="IPR007712">
    <property type="entry name" value="RelE/ParE_toxin"/>
</dbReference>
<dbReference type="EMBL" id="DXIQ01000010">
    <property type="protein sequence ID" value="HIV37756.1"/>
    <property type="molecule type" value="Genomic_DNA"/>
</dbReference>
<protein>
    <submittedName>
        <fullName evidence="2">Type II toxin-antitoxin system RelE/ParE family toxin</fullName>
    </submittedName>
</protein>
<name>A0A9D1TF96_9FIRM</name>
<evidence type="ECO:0000313" key="2">
    <source>
        <dbReference type="EMBL" id="HIV37756.1"/>
    </source>
</evidence>
<dbReference type="AlphaFoldDB" id="A0A9D1TF96"/>
<proteinExistence type="predicted"/>
<dbReference type="Pfam" id="PF05016">
    <property type="entry name" value="ParE_toxin"/>
    <property type="match status" value="1"/>
</dbReference>